<proteinExistence type="predicted"/>
<dbReference type="Proteomes" id="UP000789525">
    <property type="component" value="Unassembled WGS sequence"/>
</dbReference>
<accession>A0ACA9PMR4</accession>
<evidence type="ECO:0000313" key="2">
    <source>
        <dbReference type="Proteomes" id="UP000789525"/>
    </source>
</evidence>
<reference evidence="1" key="1">
    <citation type="submission" date="2021-06" db="EMBL/GenBank/DDBJ databases">
        <authorList>
            <person name="Kallberg Y."/>
            <person name="Tangrot J."/>
            <person name="Rosling A."/>
        </authorList>
    </citation>
    <scope>NUCLEOTIDE SEQUENCE</scope>
    <source>
        <strain evidence="1">CL356</strain>
    </source>
</reference>
<evidence type="ECO:0000313" key="1">
    <source>
        <dbReference type="EMBL" id="CAG8711740.1"/>
    </source>
</evidence>
<keyword evidence="2" id="KW-1185">Reference proteome</keyword>
<name>A0ACA9PMR4_9GLOM</name>
<dbReference type="EMBL" id="CAJVPT010035567">
    <property type="protein sequence ID" value="CAG8711740.1"/>
    <property type="molecule type" value="Genomic_DNA"/>
</dbReference>
<protein>
    <submittedName>
        <fullName evidence="1">13862_t:CDS:1</fullName>
    </submittedName>
</protein>
<organism evidence="1 2">
    <name type="scientific">Acaulospora colombiana</name>
    <dbReference type="NCBI Taxonomy" id="27376"/>
    <lineage>
        <taxon>Eukaryota</taxon>
        <taxon>Fungi</taxon>
        <taxon>Fungi incertae sedis</taxon>
        <taxon>Mucoromycota</taxon>
        <taxon>Glomeromycotina</taxon>
        <taxon>Glomeromycetes</taxon>
        <taxon>Diversisporales</taxon>
        <taxon>Acaulosporaceae</taxon>
        <taxon>Acaulospora</taxon>
    </lineage>
</organism>
<gene>
    <name evidence="1" type="ORF">ACOLOM_LOCUS10706</name>
</gene>
<comment type="caution">
    <text evidence="1">The sequence shown here is derived from an EMBL/GenBank/DDBJ whole genome shotgun (WGS) entry which is preliminary data.</text>
</comment>
<feature type="non-terminal residue" evidence="1">
    <location>
        <position position="1"/>
    </location>
</feature>
<sequence length="49" mass="5282">GRLVLEIQLDGGVLKSRKSGAPQHTINPLCQHTRAAMCIAILNIRVMSA</sequence>